<organism evidence="7 8">
    <name type="scientific">Silurus asotus</name>
    <name type="common">Amur catfish</name>
    <name type="synonym">Parasilurus asotus</name>
    <dbReference type="NCBI Taxonomy" id="30991"/>
    <lineage>
        <taxon>Eukaryota</taxon>
        <taxon>Metazoa</taxon>
        <taxon>Chordata</taxon>
        <taxon>Craniata</taxon>
        <taxon>Vertebrata</taxon>
        <taxon>Euteleostomi</taxon>
        <taxon>Actinopterygii</taxon>
        <taxon>Neopterygii</taxon>
        <taxon>Teleostei</taxon>
        <taxon>Ostariophysi</taxon>
        <taxon>Siluriformes</taxon>
        <taxon>Siluridae</taxon>
        <taxon>Silurus</taxon>
    </lineage>
</organism>
<dbReference type="AlphaFoldDB" id="A0AAD5A1U2"/>
<accession>A0AAD5A1U2</accession>
<dbReference type="InterPro" id="IPR009057">
    <property type="entry name" value="Homeodomain-like_sf"/>
</dbReference>
<evidence type="ECO:0000259" key="6">
    <source>
        <dbReference type="PROSITE" id="PS51253"/>
    </source>
</evidence>
<comment type="subcellular location">
    <subcellularLocation>
        <location evidence="1">Nucleus</location>
    </subcellularLocation>
</comment>
<feature type="region of interest" description="Disordered" evidence="5">
    <location>
        <begin position="128"/>
        <end position="159"/>
    </location>
</feature>
<sequence length="612" mass="68648">MSTKRPGPTKAPADGPKRRKMLPISDKVKLLDMLREGKSYAAVARHYGINESSVRYIKKEEKNIRTTAAVNFNTNAKRVVTVRNKTMVRMETALALWINDCRKKNITLDTNVICTKARMLYENFAVSDGEEGEDAGPSASAADTVGEDARPPASAADKVPSAFNASKGWFEKFKKRFGLKNVCLHGEMASADTAEAEAFVNNKFKAIIEEGGYKPKQVFNMDETALFWKRMPSRTFIMQEEAKAPGFKVHKDRLTLAMCGNAAGFMIKPGLIYRSKNPRALKNKNKDELPVYWMYNAKAWMTKALNLDWFKNCFIPEVKCYLRGKGLDFKVLLLLDNAGGHGNDLAYDGVQIEFLPPNTTSLIQPMDQGVIRAFKALYTRNTLQHLVDAMDSDQDFSLKDYWRGYTIASCLQNIQRAIQEMKTETLKACWKKLWPEAVQNATGGSLDEVHHSAVETAVNLAKQIGGDGFNDMSPDDINALIDGDAQPLTDAELAEMTKPQSDDEREEGEEDTRDEEEGLTLGRLATMVRMATELKRVAEEWDPLMSRSLQFSNVIDGGMSVYKDLFAKKKKERQQLPITMFFSRTNTPAPRASEEENTAERSQDAAAQSEEQ</sequence>
<dbReference type="PROSITE" id="PS51253">
    <property type="entry name" value="HTH_CENPB"/>
    <property type="match status" value="1"/>
</dbReference>
<keyword evidence="3" id="KW-0238">DNA-binding</keyword>
<evidence type="ECO:0000313" key="7">
    <source>
        <dbReference type="EMBL" id="KAI5608236.1"/>
    </source>
</evidence>
<dbReference type="InterPro" id="IPR007889">
    <property type="entry name" value="HTH_Psq"/>
</dbReference>
<feature type="domain" description="HTH CENPB-type" evidence="6">
    <location>
        <begin position="78"/>
        <end position="183"/>
    </location>
</feature>
<name>A0AAD5A1U2_SILAS</name>
<evidence type="ECO:0000256" key="4">
    <source>
        <dbReference type="ARBA" id="ARBA00023242"/>
    </source>
</evidence>
<evidence type="ECO:0000313" key="8">
    <source>
        <dbReference type="Proteomes" id="UP001205998"/>
    </source>
</evidence>
<dbReference type="GO" id="GO:0003677">
    <property type="term" value="F:DNA binding"/>
    <property type="evidence" value="ECO:0007669"/>
    <property type="project" value="UniProtKB-KW"/>
</dbReference>
<feature type="region of interest" description="Disordered" evidence="5">
    <location>
        <begin position="577"/>
        <end position="612"/>
    </location>
</feature>
<feature type="compositionally biased region" description="Basic and acidic residues" evidence="5">
    <location>
        <begin position="592"/>
        <end position="603"/>
    </location>
</feature>
<comment type="caution">
    <text evidence="7">The sequence shown here is derived from an EMBL/GenBank/DDBJ whole genome shotgun (WGS) entry which is preliminary data.</text>
</comment>
<evidence type="ECO:0000256" key="2">
    <source>
        <dbReference type="ARBA" id="ARBA00010881"/>
    </source>
</evidence>
<dbReference type="InterPro" id="IPR006600">
    <property type="entry name" value="HTH_CenpB_DNA-bd_dom"/>
</dbReference>
<dbReference type="InterPro" id="IPR036388">
    <property type="entry name" value="WH-like_DNA-bd_sf"/>
</dbReference>
<comment type="similarity">
    <text evidence="2">Belongs to the tigger transposable element derived protein family.</text>
</comment>
<proteinExistence type="inferred from homology"/>
<feature type="region of interest" description="Disordered" evidence="5">
    <location>
        <begin position="494"/>
        <end position="520"/>
    </location>
</feature>
<dbReference type="InterPro" id="IPR004875">
    <property type="entry name" value="DDE_SF_endonuclease_dom"/>
</dbReference>
<dbReference type="EMBL" id="MU583252">
    <property type="protein sequence ID" value="KAI5608236.1"/>
    <property type="molecule type" value="Genomic_DNA"/>
</dbReference>
<dbReference type="SMART" id="SM00674">
    <property type="entry name" value="CENPB"/>
    <property type="match status" value="1"/>
</dbReference>
<evidence type="ECO:0000256" key="1">
    <source>
        <dbReference type="ARBA" id="ARBA00004123"/>
    </source>
</evidence>
<dbReference type="InterPro" id="IPR050863">
    <property type="entry name" value="CenT-Element_Derived"/>
</dbReference>
<dbReference type="Gene3D" id="1.10.10.60">
    <property type="entry name" value="Homeodomain-like"/>
    <property type="match status" value="1"/>
</dbReference>
<dbReference type="Gene3D" id="1.10.10.10">
    <property type="entry name" value="Winged helix-like DNA-binding domain superfamily/Winged helix DNA-binding domain"/>
    <property type="match status" value="1"/>
</dbReference>
<gene>
    <name evidence="7" type="ORF">C0J50_6905</name>
</gene>
<evidence type="ECO:0000256" key="3">
    <source>
        <dbReference type="ARBA" id="ARBA00023125"/>
    </source>
</evidence>
<protein>
    <recommendedName>
        <fullName evidence="6">HTH CENPB-type domain-containing protein</fullName>
    </recommendedName>
</protein>
<dbReference type="Pfam" id="PF04218">
    <property type="entry name" value="CENP-B_N"/>
    <property type="match status" value="1"/>
</dbReference>
<keyword evidence="4" id="KW-0539">Nucleus</keyword>
<dbReference type="PANTHER" id="PTHR19303">
    <property type="entry name" value="TRANSPOSON"/>
    <property type="match status" value="1"/>
</dbReference>
<dbReference type="PANTHER" id="PTHR19303:SF73">
    <property type="entry name" value="PROTEIN PDC2"/>
    <property type="match status" value="1"/>
</dbReference>
<dbReference type="SUPFAM" id="SSF46689">
    <property type="entry name" value="Homeodomain-like"/>
    <property type="match status" value="2"/>
</dbReference>
<keyword evidence="8" id="KW-1185">Reference proteome</keyword>
<dbReference type="GO" id="GO:0005634">
    <property type="term" value="C:nucleus"/>
    <property type="evidence" value="ECO:0007669"/>
    <property type="project" value="UniProtKB-SubCell"/>
</dbReference>
<evidence type="ECO:0000256" key="5">
    <source>
        <dbReference type="SAM" id="MobiDB-lite"/>
    </source>
</evidence>
<dbReference type="Pfam" id="PF03184">
    <property type="entry name" value="DDE_1"/>
    <property type="match status" value="1"/>
</dbReference>
<reference evidence="7" key="1">
    <citation type="submission" date="2018-07" db="EMBL/GenBank/DDBJ databases">
        <title>Comparative genomics of catfishes provides insights into carnivory and benthic adaptation.</title>
        <authorList>
            <person name="Zhang Y."/>
            <person name="Wang D."/>
            <person name="Peng Z."/>
            <person name="Zheng S."/>
            <person name="Shao F."/>
            <person name="Tao W."/>
        </authorList>
    </citation>
    <scope>NUCLEOTIDE SEQUENCE</scope>
    <source>
        <strain evidence="7">Chongqing</strain>
    </source>
</reference>
<feature type="compositionally biased region" description="Acidic residues" evidence="5">
    <location>
        <begin position="503"/>
        <end position="518"/>
    </location>
</feature>
<dbReference type="Proteomes" id="UP001205998">
    <property type="component" value="Unassembled WGS sequence"/>
</dbReference>